<dbReference type="SFLD" id="SFLDG01389">
    <property type="entry name" value="menaquinone_synthsis_involved"/>
    <property type="match status" value="1"/>
</dbReference>
<dbReference type="Proteomes" id="UP000003856">
    <property type="component" value="Unassembled WGS sequence"/>
</dbReference>
<dbReference type="InterPro" id="IPR045567">
    <property type="entry name" value="CofH/MnqC-like_C"/>
</dbReference>
<dbReference type="CDD" id="cd01335">
    <property type="entry name" value="Radical_SAM"/>
    <property type="match status" value="1"/>
</dbReference>
<gene>
    <name evidence="13" type="ORF">AcdelDRAFT_4709</name>
</gene>
<dbReference type="InterPro" id="IPR007197">
    <property type="entry name" value="rSAM"/>
</dbReference>
<proteinExistence type="predicted"/>
<evidence type="ECO:0000256" key="10">
    <source>
        <dbReference type="PIRSR" id="PIRSR004762-1"/>
    </source>
</evidence>
<dbReference type="InterPro" id="IPR034405">
    <property type="entry name" value="F420"/>
</dbReference>
<feature type="domain" description="Radical SAM core" evidence="12">
    <location>
        <begin position="8"/>
        <end position="247"/>
    </location>
</feature>
<keyword evidence="5 10" id="KW-0949">S-adenosyl-L-methionine</keyword>
<evidence type="ECO:0000256" key="1">
    <source>
        <dbReference type="ARBA" id="ARBA00004712"/>
    </source>
</evidence>
<dbReference type="GO" id="GO:0044689">
    <property type="term" value="F:7,8-didemethyl-8-hydroxy-5-deazariboflavin synthase activity"/>
    <property type="evidence" value="ECO:0007669"/>
    <property type="project" value="TreeGrafter"/>
</dbReference>
<dbReference type="SFLD" id="SFLDG01064">
    <property type="entry name" value="F420__menaquinone_cofactor_bio"/>
    <property type="match status" value="1"/>
</dbReference>
<keyword evidence="4" id="KW-0808">Transferase</keyword>
<dbReference type="PANTHER" id="PTHR43076:SF1">
    <property type="entry name" value="LIPOYL SYNTHASE 2"/>
    <property type="match status" value="1"/>
</dbReference>
<evidence type="ECO:0000259" key="12">
    <source>
        <dbReference type="PROSITE" id="PS51918"/>
    </source>
</evidence>
<dbReference type="PIRSF" id="PIRSF004762">
    <property type="entry name" value="CHP00423"/>
    <property type="match status" value="1"/>
</dbReference>
<sequence>RETVGDVVRYVVNRNINYTNVCQYRCKFCAFAKGRGADDLRGQPYDLAPDEITRRVAEAWRRGATEVCMQGGIHPAYTGDTYVEICRIVKAAQPGMHVHAFSPLEILHGAQTTGSDIPAFLRRLRDAGLGTLPGTAAEILDDEVRALICPDKLDTAQWLSVIEAAHREGLRTTATIMFGHVERLEHSARHLLRIRDLQARTGGFTEFVPLPYVHMEAPMHRRGISRCGPTWREAVLMHAVARLALHPLVPNIQTSWVKMGREGAQACLRAGANDLGGTLMNESISRAAGTVHGQELPPEHMDALIRATGRTPLQRSTLYAPAPSERCAASYEACALAPVVLTPPVRRKSALSSSALEIAL</sequence>
<feature type="binding site" evidence="11">
    <location>
        <position position="102"/>
    </location>
    <ligand>
        <name>(3R)-3-methyl-D-ornithine</name>
        <dbReference type="ChEBI" id="CHEBI:64642"/>
    </ligand>
</feature>
<organism evidence="13 14">
    <name type="scientific">Acidovorax delafieldii 2AN</name>
    <dbReference type="NCBI Taxonomy" id="573060"/>
    <lineage>
        <taxon>Bacteria</taxon>
        <taxon>Pseudomonadati</taxon>
        <taxon>Pseudomonadota</taxon>
        <taxon>Betaproteobacteria</taxon>
        <taxon>Burkholderiales</taxon>
        <taxon>Comamonadaceae</taxon>
        <taxon>Acidovorax</taxon>
    </lineage>
</organism>
<dbReference type="InterPro" id="IPR020050">
    <property type="entry name" value="FO_synthase_su2"/>
</dbReference>
<dbReference type="GO" id="GO:0046872">
    <property type="term" value="F:metal ion binding"/>
    <property type="evidence" value="ECO:0007669"/>
    <property type="project" value="UniProtKB-KW"/>
</dbReference>
<evidence type="ECO:0000313" key="13">
    <source>
        <dbReference type="EMBL" id="EER57720.1"/>
    </source>
</evidence>
<dbReference type="InterPro" id="IPR019940">
    <property type="entry name" value="CofH_family"/>
</dbReference>
<evidence type="ECO:0000256" key="3">
    <source>
        <dbReference type="ARBA" id="ARBA00022485"/>
    </source>
</evidence>
<dbReference type="EC" id="2.5.1.147" evidence="2"/>
<dbReference type="OrthoDB" id="9802027at2"/>
<feature type="binding site" evidence="10">
    <location>
        <position position="29"/>
    </location>
    <ligand>
        <name>[4Fe-4S] cluster</name>
        <dbReference type="ChEBI" id="CHEBI:49883"/>
        <note>4Fe-4S-S-AdoMet</note>
    </ligand>
</feature>
<dbReference type="Pfam" id="PF04055">
    <property type="entry name" value="Radical_SAM"/>
    <property type="match status" value="1"/>
</dbReference>
<keyword evidence="3 10" id="KW-0004">4Fe-4S</keyword>
<evidence type="ECO:0000313" key="14">
    <source>
        <dbReference type="Proteomes" id="UP000003856"/>
    </source>
</evidence>
<dbReference type="SFLD" id="SFLDS00029">
    <property type="entry name" value="Radical_SAM"/>
    <property type="match status" value="1"/>
</dbReference>
<dbReference type="SFLD" id="SFLDG01388">
    <property type="entry name" value="7_8-didemethyl-8-hydroxy-5-dea"/>
    <property type="match status" value="1"/>
</dbReference>
<comment type="pathway">
    <text evidence="1">Cofactor biosynthesis; coenzyme F0 biosynthesis.</text>
</comment>
<dbReference type="InterPro" id="IPR006638">
    <property type="entry name" value="Elp3/MiaA/NifB-like_rSAM"/>
</dbReference>
<keyword evidence="8 10" id="KW-0411">Iron-sulfur</keyword>
<keyword evidence="7 10" id="KW-0408">Iron</keyword>
<dbReference type="SMART" id="SM00729">
    <property type="entry name" value="Elp3"/>
    <property type="match status" value="1"/>
</dbReference>
<dbReference type="Pfam" id="PF19288">
    <property type="entry name" value="CofH_C"/>
    <property type="match status" value="1"/>
</dbReference>
<dbReference type="NCBIfam" id="TIGR03551">
    <property type="entry name" value="F420_cofH"/>
    <property type="match status" value="1"/>
</dbReference>
<dbReference type="PROSITE" id="PS51918">
    <property type="entry name" value="RADICAL_SAM"/>
    <property type="match status" value="1"/>
</dbReference>
<accession>C5TCS8</accession>
<evidence type="ECO:0000256" key="4">
    <source>
        <dbReference type="ARBA" id="ARBA00022679"/>
    </source>
</evidence>
<evidence type="ECO:0000256" key="9">
    <source>
        <dbReference type="ARBA" id="ARBA00048468"/>
    </source>
</evidence>
<protein>
    <recommendedName>
        <fullName evidence="2">5-amino-6-(D-ribitylamino)uracil--L-tyrosine 4-hydroxyphenyl transferase</fullName>
        <ecNumber evidence="2">2.5.1.147</ecNumber>
    </recommendedName>
</protein>
<dbReference type="NCBIfam" id="TIGR00423">
    <property type="entry name" value="CofH family radical SAM protein"/>
    <property type="match status" value="1"/>
</dbReference>
<feature type="binding site" evidence="11">
    <location>
        <position position="255"/>
    </location>
    <ligand>
        <name>(3R)-3-methyl-D-ornithine</name>
        <dbReference type="ChEBI" id="CHEBI:64642"/>
    </ligand>
</feature>
<dbReference type="InterPro" id="IPR013785">
    <property type="entry name" value="Aldolase_TIM"/>
</dbReference>
<dbReference type="InterPro" id="IPR058240">
    <property type="entry name" value="rSAM_sf"/>
</dbReference>
<dbReference type="UniPathway" id="UPA00072"/>
<comment type="caution">
    <text evidence="13">The sequence shown here is derived from an EMBL/GenBank/DDBJ whole genome shotgun (WGS) entry which is preliminary data.</text>
</comment>
<reference evidence="13 14" key="1">
    <citation type="submission" date="2009-05" db="EMBL/GenBank/DDBJ databases">
        <title>The draft genome of Acidovorax delafieldii 2AN.</title>
        <authorList>
            <consortium name="US DOE Joint Genome Institute (JGI-PGF)"/>
            <person name="Lucas S."/>
            <person name="Copeland A."/>
            <person name="Lapidus A."/>
            <person name="Glavina del Rio T."/>
            <person name="Tice H."/>
            <person name="Bruce D."/>
            <person name="Goodwin L."/>
            <person name="Pitluck S."/>
            <person name="Larimer F."/>
            <person name="Land M.L."/>
            <person name="Hauser L."/>
            <person name="Shelobolina E.S."/>
            <person name="Picardal F."/>
            <person name="Roden E."/>
            <person name="Emerson D."/>
        </authorList>
    </citation>
    <scope>NUCLEOTIDE SEQUENCE [LARGE SCALE GENOMIC DNA]</scope>
    <source>
        <strain evidence="13 14">2AN</strain>
    </source>
</reference>
<evidence type="ECO:0000256" key="5">
    <source>
        <dbReference type="ARBA" id="ARBA00022691"/>
    </source>
</evidence>
<feature type="non-terminal residue" evidence="13">
    <location>
        <position position="1"/>
    </location>
</feature>
<feature type="binding site" evidence="11">
    <location>
        <position position="28"/>
    </location>
    <ligand>
        <name>S-adenosyl-L-methionine</name>
        <dbReference type="ChEBI" id="CHEBI:59789"/>
    </ligand>
</feature>
<evidence type="ECO:0000256" key="6">
    <source>
        <dbReference type="ARBA" id="ARBA00022723"/>
    </source>
</evidence>
<dbReference type="PANTHER" id="PTHR43076">
    <property type="entry name" value="FO SYNTHASE (COFH)"/>
    <property type="match status" value="1"/>
</dbReference>
<dbReference type="GO" id="GO:0051539">
    <property type="term" value="F:4 iron, 4 sulfur cluster binding"/>
    <property type="evidence" value="ECO:0007669"/>
    <property type="project" value="UniProtKB-KW"/>
</dbReference>
<name>C5TCS8_ACIDE</name>
<dbReference type="Gene3D" id="3.20.20.70">
    <property type="entry name" value="Aldolase class I"/>
    <property type="match status" value="1"/>
</dbReference>
<dbReference type="SUPFAM" id="SSF102114">
    <property type="entry name" value="Radical SAM enzymes"/>
    <property type="match status" value="1"/>
</dbReference>
<evidence type="ECO:0000256" key="8">
    <source>
        <dbReference type="ARBA" id="ARBA00023014"/>
    </source>
</evidence>
<keyword evidence="6" id="KW-0479">Metal-binding</keyword>
<feature type="binding site" evidence="11">
    <location>
        <position position="138"/>
    </location>
    <ligand>
        <name>S-adenosyl-L-methionine</name>
        <dbReference type="ChEBI" id="CHEBI:59789"/>
    </ligand>
</feature>
<dbReference type="EMBL" id="ACQT01000510">
    <property type="protein sequence ID" value="EER57720.1"/>
    <property type="molecule type" value="Genomic_DNA"/>
</dbReference>
<feature type="binding site" evidence="10">
    <location>
        <position position="22"/>
    </location>
    <ligand>
        <name>[4Fe-4S] cluster</name>
        <dbReference type="ChEBI" id="CHEBI:49883"/>
        <note>4Fe-4S-S-AdoMet</note>
    </ligand>
</feature>
<dbReference type="AlphaFoldDB" id="C5TCS8"/>
<comment type="cofactor">
    <cofactor evidence="10">
        <name>[4Fe-4S] cluster</name>
        <dbReference type="ChEBI" id="CHEBI:49883"/>
    </cofactor>
    <text evidence="10">Binds 1 [4Fe-4S] cluster. The cluster is coordinated with 3 cysteines and an exchangeable S-adenosyl-L-methionine.</text>
</comment>
<comment type="catalytic activity">
    <reaction evidence="9">
        <text>5-amino-6-(D-ribitylamino)uracil + L-tyrosine + S-adenosyl-L-methionine = 5-amino-5-(4-hydroxybenzyl)-6-(D-ribitylimino)-5,6-dihydrouracil + 2-iminoacetate + 5'-deoxyadenosine + L-methionine + H(+)</text>
        <dbReference type="Rhea" id="RHEA:55200"/>
        <dbReference type="ChEBI" id="CHEBI:15378"/>
        <dbReference type="ChEBI" id="CHEBI:15934"/>
        <dbReference type="ChEBI" id="CHEBI:17319"/>
        <dbReference type="ChEBI" id="CHEBI:57844"/>
        <dbReference type="ChEBI" id="CHEBI:58315"/>
        <dbReference type="ChEBI" id="CHEBI:59789"/>
        <dbReference type="ChEBI" id="CHEBI:77846"/>
        <dbReference type="ChEBI" id="CHEBI:85936"/>
        <dbReference type="EC" id="2.5.1.147"/>
    </reaction>
</comment>
<evidence type="ECO:0000256" key="11">
    <source>
        <dbReference type="PIRSR" id="PIRSR004762-2"/>
    </source>
</evidence>
<evidence type="ECO:0000256" key="7">
    <source>
        <dbReference type="ARBA" id="ARBA00023004"/>
    </source>
</evidence>
<keyword evidence="14" id="KW-1185">Reference proteome</keyword>
<dbReference type="RefSeq" id="WP_005801358.1">
    <property type="nucleotide sequence ID" value="NZ_ACQT01000510.1"/>
</dbReference>
<dbReference type="PATRIC" id="fig|573060.9.peg.198"/>
<feature type="binding site" evidence="10">
    <location>
        <position position="26"/>
    </location>
    <ligand>
        <name>[4Fe-4S] cluster</name>
        <dbReference type="ChEBI" id="CHEBI:49883"/>
        <note>4Fe-4S-S-AdoMet</note>
    </ligand>
</feature>
<evidence type="ECO:0000256" key="2">
    <source>
        <dbReference type="ARBA" id="ARBA00012289"/>
    </source>
</evidence>
<dbReference type="GO" id="GO:0141093">
    <property type="term" value="F:5-amino-6-(D-ribitylamino)uracil--L-tyrosine 4-hydroxyphenyl transferase activity"/>
    <property type="evidence" value="ECO:0007669"/>
    <property type="project" value="UniProtKB-EC"/>
</dbReference>